<dbReference type="PANTHER" id="PTHR47814:SF1">
    <property type="entry name" value="PEPTIDYL-TRNA HYDROLASE ARFB"/>
    <property type="match status" value="1"/>
</dbReference>
<dbReference type="InterPro" id="IPR045853">
    <property type="entry name" value="Pep_chain_release_fac_I_sf"/>
</dbReference>
<comment type="caution">
    <text evidence="4">The sequence shown here is derived from an EMBL/GenBank/DDBJ whole genome shotgun (WGS) entry which is preliminary data.</text>
</comment>
<keyword evidence="5" id="KW-1185">Reference proteome</keyword>
<dbReference type="Gene3D" id="3.30.160.20">
    <property type="match status" value="1"/>
</dbReference>
<dbReference type="Pfam" id="PF00472">
    <property type="entry name" value="RF-1"/>
    <property type="match status" value="1"/>
</dbReference>
<comment type="similarity">
    <text evidence="1">Belongs to the prokaryotic/mitochondrial release factor family.</text>
</comment>
<dbReference type="GO" id="GO:0043022">
    <property type="term" value="F:ribosome binding"/>
    <property type="evidence" value="ECO:0007669"/>
    <property type="project" value="TreeGrafter"/>
</dbReference>
<reference evidence="4" key="2">
    <citation type="journal article" date="2023" name="Syst. Appl. Microbiol.">
        <title>Govania unica gen. nov., sp. nov., a rare biosphere bacterium that represents a novel family in the class Alphaproteobacteria.</title>
        <authorList>
            <person name="Vandamme P."/>
            <person name="Peeters C."/>
            <person name="Hettiarachchi A."/>
            <person name="Cnockaert M."/>
            <person name="Carlier A."/>
        </authorList>
    </citation>
    <scope>NUCLEOTIDE SEQUENCE</scope>
    <source>
        <strain evidence="4">LMG 31809</strain>
    </source>
</reference>
<organism evidence="4 5">
    <name type="scientific">Govanella unica</name>
    <dbReference type="NCBI Taxonomy" id="2975056"/>
    <lineage>
        <taxon>Bacteria</taxon>
        <taxon>Pseudomonadati</taxon>
        <taxon>Pseudomonadota</taxon>
        <taxon>Alphaproteobacteria</taxon>
        <taxon>Emcibacterales</taxon>
        <taxon>Govanellaceae</taxon>
        <taxon>Govanella</taxon>
    </lineage>
</organism>
<dbReference type="InterPro" id="IPR000352">
    <property type="entry name" value="Pep_chain_release_fac_I"/>
</dbReference>
<dbReference type="GO" id="GO:0004045">
    <property type="term" value="F:peptidyl-tRNA hydrolase activity"/>
    <property type="evidence" value="ECO:0007669"/>
    <property type="project" value="UniProtKB-EC"/>
</dbReference>
<keyword evidence="4" id="KW-0378">Hydrolase</keyword>
<name>A0A9X3Z7X5_9PROT</name>
<evidence type="ECO:0000313" key="5">
    <source>
        <dbReference type="Proteomes" id="UP001141619"/>
    </source>
</evidence>
<proteinExistence type="inferred from homology"/>
<accession>A0A9X3Z7X5</accession>
<sequence length="140" mass="15914">MIRVTNSISLDDRELEETFIRASGPGGQNVNKLSTAVQLRFDVRNSPNLRDDVRERLQGLAGRRLTLDGVLIITADRFRTQDRNREDARERLFALIREAAVRPKARRPTRPTKGSKERRLKAKTVRAGVKSLRGKKPGLE</sequence>
<evidence type="ECO:0000259" key="3">
    <source>
        <dbReference type="PROSITE" id="PS00745"/>
    </source>
</evidence>
<feature type="domain" description="Prokaryotic-type class I peptide chain release factors" evidence="3">
    <location>
        <begin position="21"/>
        <end position="37"/>
    </location>
</feature>
<reference evidence="4" key="1">
    <citation type="submission" date="2022-08" db="EMBL/GenBank/DDBJ databases">
        <authorList>
            <person name="Vandamme P."/>
            <person name="Hettiarachchi A."/>
            <person name="Peeters C."/>
            <person name="Cnockaert M."/>
            <person name="Carlier A."/>
        </authorList>
    </citation>
    <scope>NUCLEOTIDE SEQUENCE</scope>
    <source>
        <strain evidence="4">LMG 31809</strain>
    </source>
</reference>
<dbReference type="EMBL" id="JANWOI010000004">
    <property type="protein sequence ID" value="MDA5194715.1"/>
    <property type="molecule type" value="Genomic_DNA"/>
</dbReference>
<gene>
    <name evidence="4" type="primary">arfB</name>
    <name evidence="4" type="ORF">NYP16_12205</name>
</gene>
<dbReference type="SUPFAM" id="SSF75620">
    <property type="entry name" value="Release factor"/>
    <property type="match status" value="1"/>
</dbReference>
<feature type="region of interest" description="Disordered" evidence="2">
    <location>
        <begin position="102"/>
        <end position="140"/>
    </location>
</feature>
<dbReference type="GO" id="GO:0072344">
    <property type="term" value="P:rescue of stalled ribosome"/>
    <property type="evidence" value="ECO:0007669"/>
    <property type="project" value="TreeGrafter"/>
</dbReference>
<protein>
    <submittedName>
        <fullName evidence="4">Aminoacyl-tRNA hydrolase</fullName>
        <ecNumber evidence="4">3.1.1.29</ecNumber>
    </submittedName>
</protein>
<dbReference type="GO" id="GO:0003747">
    <property type="term" value="F:translation release factor activity"/>
    <property type="evidence" value="ECO:0007669"/>
    <property type="project" value="InterPro"/>
</dbReference>
<dbReference type="EC" id="3.1.1.29" evidence="4"/>
<dbReference type="NCBIfam" id="NF006718">
    <property type="entry name" value="PRK09256.1"/>
    <property type="match status" value="1"/>
</dbReference>
<dbReference type="AlphaFoldDB" id="A0A9X3Z7X5"/>
<dbReference type="PANTHER" id="PTHR47814">
    <property type="entry name" value="PEPTIDYL-TRNA HYDROLASE ARFB"/>
    <property type="match status" value="1"/>
</dbReference>
<evidence type="ECO:0000256" key="2">
    <source>
        <dbReference type="SAM" id="MobiDB-lite"/>
    </source>
</evidence>
<dbReference type="RefSeq" id="WP_274944420.1">
    <property type="nucleotide sequence ID" value="NZ_JANWOI010000004.1"/>
</dbReference>
<dbReference type="Proteomes" id="UP001141619">
    <property type="component" value="Unassembled WGS sequence"/>
</dbReference>
<evidence type="ECO:0000256" key="1">
    <source>
        <dbReference type="ARBA" id="ARBA00010835"/>
    </source>
</evidence>
<dbReference type="PROSITE" id="PS00745">
    <property type="entry name" value="RF_PROK_I"/>
    <property type="match status" value="1"/>
</dbReference>
<evidence type="ECO:0000313" key="4">
    <source>
        <dbReference type="EMBL" id="MDA5194715.1"/>
    </source>
</evidence>